<evidence type="ECO:0000256" key="4">
    <source>
        <dbReference type="ARBA" id="ARBA00022827"/>
    </source>
</evidence>
<dbReference type="PANTHER" id="PTHR42784">
    <property type="entry name" value="PYRANOSE 2-OXIDASE"/>
    <property type="match status" value="1"/>
</dbReference>
<comment type="cofactor">
    <cofactor evidence="1">
        <name>FAD</name>
        <dbReference type="ChEBI" id="CHEBI:57692"/>
    </cofactor>
</comment>
<keyword evidence="4" id="KW-0274">FAD</keyword>
<dbReference type="PANTHER" id="PTHR42784:SF1">
    <property type="entry name" value="PYRANOSE 2-OXIDASE"/>
    <property type="match status" value="1"/>
</dbReference>
<accession>A0A3A1YTL5</accession>
<evidence type="ECO:0000259" key="6">
    <source>
        <dbReference type="Pfam" id="PF00732"/>
    </source>
</evidence>
<name>A0A3A1YTL5_9BURK</name>
<evidence type="ECO:0000313" key="9">
    <source>
        <dbReference type="Proteomes" id="UP000266206"/>
    </source>
</evidence>
<evidence type="ECO:0000256" key="2">
    <source>
        <dbReference type="ARBA" id="ARBA00010790"/>
    </source>
</evidence>
<dbReference type="InterPro" id="IPR000172">
    <property type="entry name" value="GMC_OxRdtase_N"/>
</dbReference>
<evidence type="ECO:0000259" key="7">
    <source>
        <dbReference type="Pfam" id="PF05199"/>
    </source>
</evidence>
<dbReference type="GO" id="GO:0016614">
    <property type="term" value="F:oxidoreductase activity, acting on CH-OH group of donors"/>
    <property type="evidence" value="ECO:0007669"/>
    <property type="project" value="InterPro"/>
</dbReference>
<dbReference type="InterPro" id="IPR007867">
    <property type="entry name" value="GMC_OxRtase_C"/>
</dbReference>
<evidence type="ECO:0000256" key="1">
    <source>
        <dbReference type="ARBA" id="ARBA00001974"/>
    </source>
</evidence>
<protein>
    <submittedName>
        <fullName evidence="8">Glucose-methanol-choline oxidoreductase</fullName>
    </submittedName>
</protein>
<dbReference type="OrthoDB" id="9787779at2"/>
<dbReference type="InterPro" id="IPR036188">
    <property type="entry name" value="FAD/NAD-bd_sf"/>
</dbReference>
<dbReference type="AlphaFoldDB" id="A0A3A1YTL5"/>
<dbReference type="Gene3D" id="3.50.50.60">
    <property type="entry name" value="FAD/NAD(P)-binding domain"/>
    <property type="match status" value="2"/>
</dbReference>
<dbReference type="Pfam" id="PF05199">
    <property type="entry name" value="GMC_oxred_C"/>
    <property type="match status" value="1"/>
</dbReference>
<evidence type="ECO:0000256" key="3">
    <source>
        <dbReference type="ARBA" id="ARBA00022630"/>
    </source>
</evidence>
<dbReference type="SUPFAM" id="SSF51905">
    <property type="entry name" value="FAD/NAD(P)-binding domain"/>
    <property type="match status" value="1"/>
</dbReference>
<dbReference type="InterPro" id="IPR051473">
    <property type="entry name" value="P2Ox-like"/>
</dbReference>
<dbReference type="Pfam" id="PF00732">
    <property type="entry name" value="GMC_oxred_N"/>
    <property type="match status" value="1"/>
</dbReference>
<dbReference type="SUPFAM" id="SSF54373">
    <property type="entry name" value="FAD-linked reductases, C-terminal domain"/>
    <property type="match status" value="1"/>
</dbReference>
<proteinExistence type="inferred from homology"/>
<keyword evidence="5" id="KW-0560">Oxidoreductase</keyword>
<feature type="domain" description="Glucose-methanol-choline oxidoreductase C-terminal" evidence="7">
    <location>
        <begin position="413"/>
        <end position="526"/>
    </location>
</feature>
<keyword evidence="3" id="KW-0285">Flavoprotein</keyword>
<dbReference type="EMBL" id="NQYH01000006">
    <property type="protein sequence ID" value="RIY40985.1"/>
    <property type="molecule type" value="Genomic_DNA"/>
</dbReference>
<comment type="similarity">
    <text evidence="2">Belongs to the GMC oxidoreductase family.</text>
</comment>
<evidence type="ECO:0000313" key="8">
    <source>
        <dbReference type="EMBL" id="RIY40985.1"/>
    </source>
</evidence>
<gene>
    <name evidence="8" type="ORF">CJP73_09250</name>
</gene>
<sequence>MRVERDYDCDVCIVGTGAGGGILAHQLAKAGVNVWSLEQGPRLQDDFFKTVMPPGPGSTFGIGRNTVWPSDPHDSLFVHPLFADGQHGSTARPEGGFQHFQVLAVNGLQNLWNGVSVRFAREDFKYWPIEGQSLDSHYSAVEKLITVCGTREGLDALPDGEFIEPKPLRPADHMIVDAVQKLKDGYSYAIPNRKAINTRQGMATSCVSTGICTSGCPVGSVYKFTARLLPEIATLANYRLVSNAKVLRVLRSAQHNNQVDEVEYLDTQTQEKRRVRARVVVLATGAVETPRILFNSADATDPQGLGNAGDMLGRGLQDNPKVVLSTSLRRLWGKQRDYDIGYGDLLILMSRGKFADGAEFPFIGHAIHGIPDVPHYLGQMKWMPPRIKERMAKYLFYSYVTLGLFCAGERKLDNKVRLADTTDRYGVRQVAVDFTMPESVHEQMDVMMAWGRKILKSASSTLIYETRDNSGTGIHYAGTTAMSADPSEGVVDSHLRVHGFDNLYVCDGGVVPHLPDKHLTLTIMALSHRLAQRLSIQFQSLEVQTGQTA</sequence>
<organism evidence="8 9">
    <name type="scientific">Neopusillimonas maritima</name>
    <dbReference type="NCBI Taxonomy" id="2026239"/>
    <lineage>
        <taxon>Bacteria</taxon>
        <taxon>Pseudomonadati</taxon>
        <taxon>Pseudomonadota</taxon>
        <taxon>Betaproteobacteria</taxon>
        <taxon>Burkholderiales</taxon>
        <taxon>Alcaligenaceae</taxon>
        <taxon>Neopusillimonas</taxon>
    </lineage>
</organism>
<comment type="caution">
    <text evidence="8">The sequence shown here is derived from an EMBL/GenBank/DDBJ whole genome shotgun (WGS) entry which is preliminary data.</text>
</comment>
<reference evidence="8 9" key="1">
    <citation type="submission" date="2017-08" db="EMBL/GenBank/DDBJ databases">
        <title>Pusillimonas indicus sp. nov., a member of the family Alcaligenaceae isolated from surface seawater.</title>
        <authorList>
            <person name="Li J."/>
        </authorList>
    </citation>
    <scope>NUCLEOTIDE SEQUENCE [LARGE SCALE GENOMIC DNA]</scope>
    <source>
        <strain evidence="8 9">L52-1-41</strain>
    </source>
</reference>
<evidence type="ECO:0000256" key="5">
    <source>
        <dbReference type="ARBA" id="ARBA00023002"/>
    </source>
</evidence>
<feature type="domain" description="Glucose-methanol-choline oxidoreductase N-terminal" evidence="6">
    <location>
        <begin position="204"/>
        <end position="320"/>
    </location>
</feature>
<dbReference type="Proteomes" id="UP000266206">
    <property type="component" value="Unassembled WGS sequence"/>
</dbReference>
<dbReference type="GO" id="GO:0050660">
    <property type="term" value="F:flavin adenine dinucleotide binding"/>
    <property type="evidence" value="ECO:0007669"/>
    <property type="project" value="InterPro"/>
</dbReference>